<accession>A0A9P0G9V0</accession>
<gene>
    <name evidence="1" type="ORF">PSYICH_LOCUS3302</name>
</gene>
<evidence type="ECO:0000313" key="1">
    <source>
        <dbReference type="EMBL" id="CAH1101902.1"/>
    </source>
</evidence>
<keyword evidence="2" id="KW-1185">Reference proteome</keyword>
<evidence type="ECO:0000313" key="2">
    <source>
        <dbReference type="Proteomes" id="UP001153636"/>
    </source>
</evidence>
<dbReference type="Proteomes" id="UP001153636">
    <property type="component" value="Chromosome 12"/>
</dbReference>
<dbReference type="AlphaFoldDB" id="A0A9P0G9V0"/>
<protein>
    <submittedName>
        <fullName evidence="1">Uncharacterized protein</fullName>
    </submittedName>
</protein>
<sequence length="134" mass="15713">MFYVHNILVMNVLIEHPWKQYLVVRTFNPDHTKTVKNVDKNIFSVLKNSYQCTPAVPGPSKYSDTLAMIPTSIRLRTPLPSPGKSSTCETTVDTSRERILKRKICELQHNDIIKNVKIRELQKKIWRQKNKFYL</sequence>
<organism evidence="1 2">
    <name type="scientific">Psylliodes chrysocephalus</name>
    <dbReference type="NCBI Taxonomy" id="3402493"/>
    <lineage>
        <taxon>Eukaryota</taxon>
        <taxon>Metazoa</taxon>
        <taxon>Ecdysozoa</taxon>
        <taxon>Arthropoda</taxon>
        <taxon>Hexapoda</taxon>
        <taxon>Insecta</taxon>
        <taxon>Pterygota</taxon>
        <taxon>Neoptera</taxon>
        <taxon>Endopterygota</taxon>
        <taxon>Coleoptera</taxon>
        <taxon>Polyphaga</taxon>
        <taxon>Cucujiformia</taxon>
        <taxon>Chrysomeloidea</taxon>
        <taxon>Chrysomelidae</taxon>
        <taxon>Galerucinae</taxon>
        <taxon>Alticini</taxon>
        <taxon>Psylliodes</taxon>
    </lineage>
</organism>
<reference evidence="1" key="1">
    <citation type="submission" date="2022-01" db="EMBL/GenBank/DDBJ databases">
        <authorList>
            <person name="King R."/>
        </authorList>
    </citation>
    <scope>NUCLEOTIDE SEQUENCE</scope>
</reference>
<proteinExistence type="predicted"/>
<dbReference type="EMBL" id="OV651824">
    <property type="protein sequence ID" value="CAH1101902.1"/>
    <property type="molecule type" value="Genomic_DNA"/>
</dbReference>
<name>A0A9P0G9V0_9CUCU</name>